<sequence>NNLFTKIDYYIDYGNHYSLKKALTTLGREFNLAVSKNNIGHAMATIDAVRKIYDKLGLTYRESEDLGETMSYSQKLMSQQMRKFIAYLIYRMKSEFGVSDHEQEIEQAIAG</sequence>
<name>A0A0F8W8B3_9ZZZZ</name>
<gene>
    <name evidence="1" type="ORF">LCGC14_3098710</name>
</gene>
<dbReference type="AlphaFoldDB" id="A0A0F8W8B3"/>
<comment type="caution">
    <text evidence="1">The sequence shown here is derived from an EMBL/GenBank/DDBJ whole genome shotgun (WGS) entry which is preliminary data.</text>
</comment>
<protein>
    <submittedName>
        <fullName evidence="1">Uncharacterized protein</fullName>
    </submittedName>
</protein>
<accession>A0A0F8W8B3</accession>
<feature type="non-terminal residue" evidence="1">
    <location>
        <position position="1"/>
    </location>
</feature>
<proteinExistence type="predicted"/>
<dbReference type="EMBL" id="LAZR01066704">
    <property type="protein sequence ID" value="KKK53047.1"/>
    <property type="molecule type" value="Genomic_DNA"/>
</dbReference>
<organism evidence="1">
    <name type="scientific">marine sediment metagenome</name>
    <dbReference type="NCBI Taxonomy" id="412755"/>
    <lineage>
        <taxon>unclassified sequences</taxon>
        <taxon>metagenomes</taxon>
        <taxon>ecological metagenomes</taxon>
    </lineage>
</organism>
<reference evidence="1" key="1">
    <citation type="journal article" date="2015" name="Nature">
        <title>Complex archaea that bridge the gap between prokaryotes and eukaryotes.</title>
        <authorList>
            <person name="Spang A."/>
            <person name="Saw J.H."/>
            <person name="Jorgensen S.L."/>
            <person name="Zaremba-Niedzwiedzka K."/>
            <person name="Martijn J."/>
            <person name="Lind A.E."/>
            <person name="van Eijk R."/>
            <person name="Schleper C."/>
            <person name="Guy L."/>
            <person name="Ettema T.J."/>
        </authorList>
    </citation>
    <scope>NUCLEOTIDE SEQUENCE</scope>
</reference>
<evidence type="ECO:0000313" key="1">
    <source>
        <dbReference type="EMBL" id="KKK53047.1"/>
    </source>
</evidence>